<evidence type="ECO:0000313" key="5">
    <source>
        <dbReference type="Proteomes" id="UP000480178"/>
    </source>
</evidence>
<organism evidence="4 5">
    <name type="scientific">Rhodocytophaga rosea</name>
    <dbReference type="NCBI Taxonomy" id="2704465"/>
    <lineage>
        <taxon>Bacteria</taxon>
        <taxon>Pseudomonadati</taxon>
        <taxon>Bacteroidota</taxon>
        <taxon>Cytophagia</taxon>
        <taxon>Cytophagales</taxon>
        <taxon>Rhodocytophagaceae</taxon>
        <taxon>Rhodocytophaga</taxon>
    </lineage>
</organism>
<dbReference type="EMBL" id="CP048222">
    <property type="protein sequence ID" value="QHT69435.1"/>
    <property type="molecule type" value="Genomic_DNA"/>
</dbReference>
<dbReference type="PANTHER" id="PTHR30386">
    <property type="entry name" value="MEMBRANE FUSION SUBUNIT OF EMRAB-TOLC MULTIDRUG EFFLUX PUMP"/>
    <property type="match status" value="1"/>
</dbReference>
<reference evidence="4 5" key="1">
    <citation type="submission" date="2020-01" db="EMBL/GenBank/DDBJ databases">
        <authorList>
            <person name="Kim M.K."/>
        </authorList>
    </citation>
    <scope>NUCLEOTIDE SEQUENCE [LARGE SCALE GENOMIC DNA]</scope>
    <source>
        <strain evidence="4 5">172606-1</strain>
    </source>
</reference>
<keyword evidence="2" id="KW-0472">Membrane</keyword>
<dbReference type="Pfam" id="PF25917">
    <property type="entry name" value="BSH_RND"/>
    <property type="match status" value="1"/>
</dbReference>
<evidence type="ECO:0000313" key="4">
    <source>
        <dbReference type="EMBL" id="QHT69435.1"/>
    </source>
</evidence>
<feature type="transmembrane region" description="Helical" evidence="2">
    <location>
        <begin position="31"/>
        <end position="50"/>
    </location>
</feature>
<dbReference type="PRINTS" id="PR01490">
    <property type="entry name" value="RTXTOXIND"/>
</dbReference>
<dbReference type="Proteomes" id="UP000480178">
    <property type="component" value="Chromosome"/>
</dbReference>
<gene>
    <name evidence="4" type="ORF">GXP67_23720</name>
</gene>
<proteinExistence type="predicted"/>
<evidence type="ECO:0000256" key="2">
    <source>
        <dbReference type="SAM" id="Phobius"/>
    </source>
</evidence>
<keyword evidence="1" id="KW-0175">Coiled coil</keyword>
<dbReference type="SUPFAM" id="SSF51230">
    <property type="entry name" value="Single hybrid motif"/>
    <property type="match status" value="1"/>
</dbReference>
<protein>
    <submittedName>
        <fullName evidence="4">HlyD family efflux transporter periplasmic adaptor subunit</fullName>
    </submittedName>
</protein>
<feature type="coiled-coil region" evidence="1">
    <location>
        <begin position="120"/>
        <end position="147"/>
    </location>
</feature>
<keyword evidence="5" id="KW-1185">Reference proteome</keyword>
<dbReference type="InterPro" id="IPR050739">
    <property type="entry name" value="MFP"/>
</dbReference>
<evidence type="ECO:0000259" key="3">
    <source>
        <dbReference type="Pfam" id="PF25917"/>
    </source>
</evidence>
<dbReference type="InterPro" id="IPR011053">
    <property type="entry name" value="Single_hybrid_motif"/>
</dbReference>
<dbReference type="RefSeq" id="WP_162445424.1">
    <property type="nucleotide sequence ID" value="NZ_CP048222.1"/>
</dbReference>
<accession>A0A6C0GN37</accession>
<feature type="domain" description="Multidrug resistance protein MdtA-like barrel-sandwich hybrid" evidence="3">
    <location>
        <begin position="71"/>
        <end position="319"/>
    </location>
</feature>
<keyword evidence="2" id="KW-0812">Transmembrane</keyword>
<keyword evidence="2" id="KW-1133">Transmembrane helix</keyword>
<evidence type="ECO:0000256" key="1">
    <source>
        <dbReference type="SAM" id="Coils"/>
    </source>
</evidence>
<dbReference type="Gene3D" id="2.40.50.100">
    <property type="match status" value="1"/>
</dbReference>
<sequence>MAIDTKYHQISSFQGFETFRMIQEPRLAQSLSLWCGGILLLIILGTFLPWTQNIRSHGKLTTLNPADRPQTVHSTIAGRIEKWHVQEGQSVKKGDTIITLSEVKDKFFDPEFLVRIDEQIDAKEGTLKSTRQKAEALQKQIAALQSGLKFSLDKARNKVKQTALKVQSDSIDFVAAKTDFDIAKVQLERQEKLYKQGLKSLTEYETRRLKFQEVTAKLLSSENKYYTTKNELVNSRIELNSLEAEYLDKISKAESDLSSTLGYLYDTEGEISKMNNEYANMQIRSSFYGITAPQDGYVVKALVSGIGETVKEGQAVASVMPADPELAVELYVKPVDIPLLTKGRKVRLQFDGWPALVFSGWPNTSFGTFGGKVAVIDNIDSQGKYRILVVPDPEEDPWPKPVRVGSGVYGWAMLNDVPIWYEIWRQLNGFPADYMADVAVDASTSKEGSASKTENNDSY</sequence>
<dbReference type="AlphaFoldDB" id="A0A6C0GN37"/>
<dbReference type="InterPro" id="IPR058625">
    <property type="entry name" value="MdtA-like_BSH"/>
</dbReference>
<name>A0A6C0GN37_9BACT</name>
<dbReference type="KEGG" id="rhoz:GXP67_23720"/>